<accession>A0AAU9VBM2</accession>
<dbReference type="AlphaFoldDB" id="A0AAU9VBM2"/>
<evidence type="ECO:0000313" key="1">
    <source>
        <dbReference type="EMBL" id="CAH2107155.1"/>
    </source>
</evidence>
<gene>
    <name evidence="1" type="ORF">EEDITHA_LOCUS21208</name>
</gene>
<reference evidence="1" key="1">
    <citation type="submission" date="2022-03" db="EMBL/GenBank/DDBJ databases">
        <authorList>
            <person name="Tunstrom K."/>
        </authorList>
    </citation>
    <scope>NUCLEOTIDE SEQUENCE</scope>
</reference>
<comment type="caution">
    <text evidence="1">The sequence shown here is derived from an EMBL/GenBank/DDBJ whole genome shotgun (WGS) entry which is preliminary data.</text>
</comment>
<protein>
    <submittedName>
        <fullName evidence="1">Uncharacterized protein</fullName>
    </submittedName>
</protein>
<sequence>MLETSIMPTIWLGKLRQNPKADLTTRAARFRSSSGSFGCVRLTNGISGTERVKRLAGFPYTVAAYRIISKLEVDSFVTQVLTGHGGFSECLHRFKCMESPSFVCDPASSESVFLLLLDYPMHLYDRLECEKRLGLAVNKSNLNLILSCDRRNYFLEFCRKICVLANKRNRN</sequence>
<organism evidence="1 2">
    <name type="scientific">Euphydryas editha</name>
    <name type="common">Edith's checkerspot</name>
    <dbReference type="NCBI Taxonomy" id="104508"/>
    <lineage>
        <taxon>Eukaryota</taxon>
        <taxon>Metazoa</taxon>
        <taxon>Ecdysozoa</taxon>
        <taxon>Arthropoda</taxon>
        <taxon>Hexapoda</taxon>
        <taxon>Insecta</taxon>
        <taxon>Pterygota</taxon>
        <taxon>Neoptera</taxon>
        <taxon>Endopterygota</taxon>
        <taxon>Lepidoptera</taxon>
        <taxon>Glossata</taxon>
        <taxon>Ditrysia</taxon>
        <taxon>Papilionoidea</taxon>
        <taxon>Nymphalidae</taxon>
        <taxon>Nymphalinae</taxon>
        <taxon>Euphydryas</taxon>
    </lineage>
</organism>
<dbReference type="EMBL" id="CAKOGL010000030">
    <property type="protein sequence ID" value="CAH2107155.1"/>
    <property type="molecule type" value="Genomic_DNA"/>
</dbReference>
<name>A0AAU9VBM2_EUPED</name>
<evidence type="ECO:0000313" key="2">
    <source>
        <dbReference type="Proteomes" id="UP001153954"/>
    </source>
</evidence>
<proteinExistence type="predicted"/>
<keyword evidence="2" id="KW-1185">Reference proteome</keyword>
<dbReference type="Proteomes" id="UP001153954">
    <property type="component" value="Unassembled WGS sequence"/>
</dbReference>